<evidence type="ECO:0000259" key="1">
    <source>
        <dbReference type="Pfam" id="PF14231"/>
    </source>
</evidence>
<dbReference type="Pfam" id="PF14231">
    <property type="entry name" value="GXWXG"/>
    <property type="match status" value="1"/>
</dbReference>
<reference evidence="3" key="1">
    <citation type="journal article" date="2021" name="Nat. Commun.">
        <title>Genetic determinants of endophytism in the Arabidopsis root mycobiome.</title>
        <authorList>
            <person name="Mesny F."/>
            <person name="Miyauchi S."/>
            <person name="Thiergart T."/>
            <person name="Pickel B."/>
            <person name="Atanasova L."/>
            <person name="Karlsson M."/>
            <person name="Huettel B."/>
            <person name="Barry K.W."/>
            <person name="Haridas S."/>
            <person name="Chen C."/>
            <person name="Bauer D."/>
            <person name="Andreopoulos W."/>
            <person name="Pangilinan J."/>
            <person name="LaButti K."/>
            <person name="Riley R."/>
            <person name="Lipzen A."/>
            <person name="Clum A."/>
            <person name="Drula E."/>
            <person name="Henrissat B."/>
            <person name="Kohler A."/>
            <person name="Grigoriev I.V."/>
            <person name="Martin F.M."/>
            <person name="Hacquard S."/>
        </authorList>
    </citation>
    <scope>NUCLEOTIDE SEQUENCE</scope>
    <source>
        <strain evidence="3">MPI-CAGE-AT-0021</strain>
    </source>
</reference>
<evidence type="ECO:0000313" key="3">
    <source>
        <dbReference type="EMBL" id="KAH7120282.1"/>
    </source>
</evidence>
<keyword evidence="4" id="KW-1185">Reference proteome</keyword>
<comment type="caution">
    <text evidence="3">The sequence shown here is derived from an EMBL/GenBank/DDBJ whole genome shotgun (WGS) entry which is preliminary data.</text>
</comment>
<dbReference type="Proteomes" id="UP000717696">
    <property type="component" value="Unassembled WGS sequence"/>
</dbReference>
<feature type="domain" description="DUF4334" evidence="2">
    <location>
        <begin position="151"/>
        <end position="208"/>
    </location>
</feature>
<dbReference type="OrthoDB" id="2213372at2759"/>
<name>A0A9P9DJU1_9HYPO</name>
<evidence type="ECO:0000313" key="4">
    <source>
        <dbReference type="Proteomes" id="UP000717696"/>
    </source>
</evidence>
<protein>
    <submittedName>
        <fullName evidence="3">Uncharacterized protein</fullName>
    </submittedName>
</protein>
<accession>A0A9P9DJU1</accession>
<dbReference type="Gene3D" id="2.40.128.580">
    <property type="entry name" value="GXWXG domain"/>
    <property type="match status" value="1"/>
</dbReference>
<dbReference type="Pfam" id="PF14232">
    <property type="entry name" value="DUF4334"/>
    <property type="match status" value="1"/>
</dbReference>
<dbReference type="EMBL" id="JAGMUU010000028">
    <property type="protein sequence ID" value="KAH7120282.1"/>
    <property type="molecule type" value="Genomic_DNA"/>
</dbReference>
<dbReference type="InterPro" id="IPR025568">
    <property type="entry name" value="DUF4334"/>
</dbReference>
<evidence type="ECO:0000259" key="2">
    <source>
        <dbReference type="Pfam" id="PF14232"/>
    </source>
</evidence>
<proteinExistence type="predicted"/>
<dbReference type="InterPro" id="IPR025951">
    <property type="entry name" value="GXWXG_dom"/>
</dbReference>
<gene>
    <name evidence="3" type="ORF">B0J13DRAFT_567745</name>
</gene>
<dbReference type="AlphaFoldDB" id="A0A9P9DJU1"/>
<sequence>MSVPRLSEHMRAQNVATFTSAAYCGFNFYIASIAIDPAVLSGQASLKQRRQSLKIINHGRYVPEKRLLELKEIKGHVEEAVVADIYNRLRPVSCEHLLSKWAGHSFDTGHPTHKLLKDFRWAGKDFRSVDDVDPIMVFDKMGNRKWFSRYGNARLREVKYRGTVSAAMVYDKFPIIDSFRYVTDDIVMGAMDNKDQQDTGTYYFYLTRIAKGVDKSKEYASSL</sequence>
<feature type="domain" description="GXWXG" evidence="1">
    <location>
        <begin position="85"/>
        <end position="142"/>
    </location>
</feature>
<organism evidence="3 4">
    <name type="scientific">Dactylonectria estremocensis</name>
    <dbReference type="NCBI Taxonomy" id="1079267"/>
    <lineage>
        <taxon>Eukaryota</taxon>
        <taxon>Fungi</taxon>
        <taxon>Dikarya</taxon>
        <taxon>Ascomycota</taxon>
        <taxon>Pezizomycotina</taxon>
        <taxon>Sordariomycetes</taxon>
        <taxon>Hypocreomycetidae</taxon>
        <taxon>Hypocreales</taxon>
        <taxon>Nectriaceae</taxon>
        <taxon>Dactylonectria</taxon>
    </lineage>
</organism>